<dbReference type="InterPro" id="IPR011009">
    <property type="entry name" value="Kinase-like_dom_sf"/>
</dbReference>
<keyword evidence="3" id="KW-1185">Reference proteome</keyword>
<name>A0A0C3Q9K0_9AGAM</name>
<dbReference type="SUPFAM" id="SSF56112">
    <property type="entry name" value="Protein kinase-like (PK-like)"/>
    <property type="match status" value="1"/>
</dbReference>
<dbReference type="OrthoDB" id="4062651at2759"/>
<sequence length="131" mass="14326">MPVSFVIFNERLVGDDHKISRSVGFNADVGTLIEEVWVTSLWVTNGNIAGYLEAKLKVRQVATAVAYLHGRYPVIVHANDICINLLKDIALIDPGGILKLIDLGLSKAVDAKEESQASAPRHYVTRETLDG</sequence>
<evidence type="ECO:0000259" key="1">
    <source>
        <dbReference type="PROSITE" id="PS50011"/>
    </source>
</evidence>
<organism evidence="2 3">
    <name type="scientific">Tulasnella calospora MUT 4182</name>
    <dbReference type="NCBI Taxonomy" id="1051891"/>
    <lineage>
        <taxon>Eukaryota</taxon>
        <taxon>Fungi</taxon>
        <taxon>Dikarya</taxon>
        <taxon>Basidiomycota</taxon>
        <taxon>Agaricomycotina</taxon>
        <taxon>Agaricomycetes</taxon>
        <taxon>Cantharellales</taxon>
        <taxon>Tulasnellaceae</taxon>
        <taxon>Tulasnella</taxon>
    </lineage>
</organism>
<reference evidence="2 3" key="1">
    <citation type="submission" date="2014-04" db="EMBL/GenBank/DDBJ databases">
        <authorList>
            <consortium name="DOE Joint Genome Institute"/>
            <person name="Kuo A."/>
            <person name="Girlanda M."/>
            <person name="Perotto S."/>
            <person name="Kohler A."/>
            <person name="Nagy L.G."/>
            <person name="Floudas D."/>
            <person name="Copeland A."/>
            <person name="Barry K.W."/>
            <person name="Cichocki N."/>
            <person name="Veneault-Fourrey C."/>
            <person name="LaButti K."/>
            <person name="Lindquist E.A."/>
            <person name="Lipzen A."/>
            <person name="Lundell T."/>
            <person name="Morin E."/>
            <person name="Murat C."/>
            <person name="Sun H."/>
            <person name="Tunlid A."/>
            <person name="Henrissat B."/>
            <person name="Grigoriev I.V."/>
            <person name="Hibbett D.S."/>
            <person name="Martin F."/>
            <person name="Nordberg H.P."/>
            <person name="Cantor M.N."/>
            <person name="Hua S.X."/>
        </authorList>
    </citation>
    <scope>NUCLEOTIDE SEQUENCE [LARGE SCALE GENOMIC DNA]</scope>
    <source>
        <strain evidence="2 3">MUT 4182</strain>
    </source>
</reference>
<proteinExistence type="predicted"/>
<dbReference type="Proteomes" id="UP000054248">
    <property type="component" value="Unassembled WGS sequence"/>
</dbReference>
<evidence type="ECO:0000313" key="2">
    <source>
        <dbReference type="EMBL" id="KIO21281.1"/>
    </source>
</evidence>
<evidence type="ECO:0000313" key="3">
    <source>
        <dbReference type="Proteomes" id="UP000054248"/>
    </source>
</evidence>
<dbReference type="AlphaFoldDB" id="A0A0C3Q9K0"/>
<dbReference type="GO" id="GO:0004672">
    <property type="term" value="F:protein kinase activity"/>
    <property type="evidence" value="ECO:0007669"/>
    <property type="project" value="InterPro"/>
</dbReference>
<dbReference type="GO" id="GO:0005524">
    <property type="term" value="F:ATP binding"/>
    <property type="evidence" value="ECO:0007669"/>
    <property type="project" value="InterPro"/>
</dbReference>
<dbReference type="InterPro" id="IPR000719">
    <property type="entry name" value="Prot_kinase_dom"/>
</dbReference>
<reference evidence="3" key="2">
    <citation type="submission" date="2015-01" db="EMBL/GenBank/DDBJ databases">
        <title>Evolutionary Origins and Diversification of the Mycorrhizal Mutualists.</title>
        <authorList>
            <consortium name="DOE Joint Genome Institute"/>
            <consortium name="Mycorrhizal Genomics Consortium"/>
            <person name="Kohler A."/>
            <person name="Kuo A."/>
            <person name="Nagy L.G."/>
            <person name="Floudas D."/>
            <person name="Copeland A."/>
            <person name="Barry K.W."/>
            <person name="Cichocki N."/>
            <person name="Veneault-Fourrey C."/>
            <person name="LaButti K."/>
            <person name="Lindquist E.A."/>
            <person name="Lipzen A."/>
            <person name="Lundell T."/>
            <person name="Morin E."/>
            <person name="Murat C."/>
            <person name="Riley R."/>
            <person name="Ohm R."/>
            <person name="Sun H."/>
            <person name="Tunlid A."/>
            <person name="Henrissat B."/>
            <person name="Grigoriev I.V."/>
            <person name="Hibbett D.S."/>
            <person name="Martin F."/>
        </authorList>
    </citation>
    <scope>NUCLEOTIDE SEQUENCE [LARGE SCALE GENOMIC DNA]</scope>
    <source>
        <strain evidence="3">MUT 4182</strain>
    </source>
</reference>
<dbReference type="EMBL" id="KN823143">
    <property type="protein sequence ID" value="KIO21281.1"/>
    <property type="molecule type" value="Genomic_DNA"/>
</dbReference>
<dbReference type="Gene3D" id="1.10.510.10">
    <property type="entry name" value="Transferase(Phosphotransferase) domain 1"/>
    <property type="match status" value="1"/>
</dbReference>
<gene>
    <name evidence="2" type="ORF">M407DRAFT_10473</name>
</gene>
<accession>A0A0C3Q9K0</accession>
<feature type="domain" description="Protein kinase" evidence="1">
    <location>
        <begin position="1"/>
        <end position="131"/>
    </location>
</feature>
<dbReference type="PROSITE" id="PS50011">
    <property type="entry name" value="PROTEIN_KINASE_DOM"/>
    <property type="match status" value="1"/>
</dbReference>
<protein>
    <recommendedName>
        <fullName evidence="1">Protein kinase domain-containing protein</fullName>
    </recommendedName>
</protein>
<dbReference type="HOGENOM" id="CLU_1929136_0_0_1"/>